<organism evidence="13">
    <name type="scientific">freshwater metagenome</name>
    <dbReference type="NCBI Taxonomy" id="449393"/>
    <lineage>
        <taxon>unclassified sequences</taxon>
        <taxon>metagenomes</taxon>
        <taxon>ecological metagenomes</taxon>
    </lineage>
</organism>
<name>A0A6J7JNG4_9ZZZZ</name>
<dbReference type="AlphaFoldDB" id="A0A6J7JNG4"/>
<accession>A0A6J7JNG4</accession>
<evidence type="ECO:0000256" key="6">
    <source>
        <dbReference type="SAM" id="MobiDB-lite"/>
    </source>
</evidence>
<dbReference type="Pfam" id="PF09678">
    <property type="entry name" value="Caa3_CtaG"/>
    <property type="match status" value="1"/>
</dbReference>
<dbReference type="EMBL" id="CAEZVC010000076">
    <property type="protein sequence ID" value="CAB4626638.1"/>
    <property type="molecule type" value="Genomic_DNA"/>
</dbReference>
<evidence type="ECO:0000313" key="9">
    <source>
        <dbReference type="EMBL" id="CAB4372091.1"/>
    </source>
</evidence>
<comment type="subcellular location">
    <subcellularLocation>
        <location evidence="1">Cell membrane</location>
        <topology evidence="1">Multi-pass membrane protein</topology>
    </subcellularLocation>
</comment>
<dbReference type="EMBL" id="CAFBNJ010000014">
    <property type="protein sequence ID" value="CAB4944553.1"/>
    <property type="molecule type" value="Genomic_DNA"/>
</dbReference>
<dbReference type="EMBL" id="CAEUNJ010000054">
    <property type="protein sequence ID" value="CAB4372091.1"/>
    <property type="molecule type" value="Genomic_DNA"/>
</dbReference>
<dbReference type="EMBL" id="CAEZXY010000004">
    <property type="protein sequence ID" value="CAB4694804.1"/>
    <property type="molecule type" value="Genomic_DNA"/>
</dbReference>
<keyword evidence="3 7" id="KW-0812">Transmembrane</keyword>
<evidence type="ECO:0000256" key="3">
    <source>
        <dbReference type="ARBA" id="ARBA00022692"/>
    </source>
</evidence>
<feature type="transmembrane region" description="Helical" evidence="7">
    <location>
        <begin position="50"/>
        <end position="69"/>
    </location>
</feature>
<evidence type="ECO:0000313" key="11">
    <source>
        <dbReference type="EMBL" id="CAB4626638.1"/>
    </source>
</evidence>
<keyword evidence="2" id="KW-1003">Cell membrane</keyword>
<feature type="transmembrane region" description="Helical" evidence="7">
    <location>
        <begin position="231"/>
        <end position="254"/>
    </location>
</feature>
<feature type="transmembrane region" description="Helical" evidence="7">
    <location>
        <begin position="188"/>
        <end position="205"/>
    </location>
</feature>
<dbReference type="InterPro" id="IPR019108">
    <property type="entry name" value="Caa3_assmbl_CtaG-rel"/>
</dbReference>
<dbReference type="EMBL" id="CAESAL010000006">
    <property type="protein sequence ID" value="CAB4332372.1"/>
    <property type="molecule type" value="Genomic_DNA"/>
</dbReference>
<feature type="region of interest" description="Disordered" evidence="6">
    <location>
        <begin position="280"/>
        <end position="300"/>
    </location>
</feature>
<evidence type="ECO:0000313" key="12">
    <source>
        <dbReference type="EMBL" id="CAB4694804.1"/>
    </source>
</evidence>
<evidence type="ECO:0000256" key="5">
    <source>
        <dbReference type="ARBA" id="ARBA00023136"/>
    </source>
</evidence>
<evidence type="ECO:0000313" key="8">
    <source>
        <dbReference type="EMBL" id="CAB4332372.1"/>
    </source>
</evidence>
<evidence type="ECO:0000256" key="4">
    <source>
        <dbReference type="ARBA" id="ARBA00022989"/>
    </source>
</evidence>
<dbReference type="GO" id="GO:0005886">
    <property type="term" value="C:plasma membrane"/>
    <property type="evidence" value="ECO:0007669"/>
    <property type="project" value="UniProtKB-SubCell"/>
</dbReference>
<proteinExistence type="predicted"/>
<evidence type="ECO:0000256" key="1">
    <source>
        <dbReference type="ARBA" id="ARBA00004651"/>
    </source>
</evidence>
<feature type="transmembrane region" description="Helical" evidence="7">
    <location>
        <begin position="81"/>
        <end position="104"/>
    </location>
</feature>
<reference evidence="13" key="1">
    <citation type="submission" date="2020-05" db="EMBL/GenBank/DDBJ databases">
        <authorList>
            <person name="Chiriac C."/>
            <person name="Salcher M."/>
            <person name="Ghai R."/>
            <person name="Kavagutti S V."/>
        </authorList>
    </citation>
    <scope>NUCLEOTIDE SEQUENCE</scope>
</reference>
<evidence type="ECO:0000256" key="7">
    <source>
        <dbReference type="SAM" id="Phobius"/>
    </source>
</evidence>
<sequence>MFASEFPSFTPHWEVWGLVFAIACGGIYVARVIGPKVVDPGTPVVSRRQVISFWTALAFMTAATVWPLHDIAEQRLYSGHMFQHLLLTLVVPPLFLLSCPSWLAELLVRSDGRTWHVLRFLAKPLLAWGIFNAWNLFSHWQTFVNTAATNGPFHFAAHVIFVLTALLMWVPVCGPWAELRLSLPGQMVYLFAQSIIPTLPAAWLVNAGDPVYSSYDQPIRLWGISVMDDQIAAGMIMKVLETIYLWAIIASMFFRWAARHQEAERQGLSLTEREILEWEEGEHGGLDGSPVDAPRTAPPS</sequence>
<dbReference type="EMBL" id="CAFBOK010000051">
    <property type="protein sequence ID" value="CAB4978698.1"/>
    <property type="molecule type" value="Genomic_DNA"/>
</dbReference>
<feature type="transmembrane region" description="Helical" evidence="7">
    <location>
        <begin position="155"/>
        <end position="176"/>
    </location>
</feature>
<evidence type="ECO:0000313" key="10">
    <source>
        <dbReference type="EMBL" id="CAB4582160.1"/>
    </source>
</evidence>
<keyword evidence="5 7" id="KW-0472">Membrane</keyword>
<keyword evidence="4 7" id="KW-1133">Transmembrane helix</keyword>
<dbReference type="EMBL" id="CAEZTY010000019">
    <property type="protein sequence ID" value="CAB4582160.1"/>
    <property type="molecule type" value="Genomic_DNA"/>
</dbReference>
<gene>
    <name evidence="10" type="ORF">UFOPK1762_00707</name>
    <name evidence="11" type="ORF">UFOPK1906_01215</name>
    <name evidence="12" type="ORF">UFOPK2624_00189</name>
    <name evidence="8" type="ORF">UFOPK3331_00300</name>
    <name evidence="13" type="ORF">UFOPK3785_00421</name>
    <name evidence="14" type="ORF">UFOPK3927_00586</name>
    <name evidence="9" type="ORF">UFOPK4201_01256</name>
</gene>
<feature type="transmembrane region" description="Helical" evidence="7">
    <location>
        <begin position="15"/>
        <end position="38"/>
    </location>
</feature>
<protein>
    <submittedName>
        <fullName evidence="13">Unannotated protein</fullName>
    </submittedName>
</protein>
<evidence type="ECO:0000313" key="13">
    <source>
        <dbReference type="EMBL" id="CAB4944553.1"/>
    </source>
</evidence>
<feature type="transmembrane region" description="Helical" evidence="7">
    <location>
        <begin position="125"/>
        <end position="143"/>
    </location>
</feature>
<evidence type="ECO:0000256" key="2">
    <source>
        <dbReference type="ARBA" id="ARBA00022475"/>
    </source>
</evidence>
<evidence type="ECO:0000313" key="14">
    <source>
        <dbReference type="EMBL" id="CAB4978698.1"/>
    </source>
</evidence>